<keyword evidence="2" id="KW-0560">Oxidoreductase</keyword>
<feature type="domain" description="D-isomer specific 2-hydroxyacid dehydrogenase NAD-binding" evidence="4">
    <location>
        <begin position="22"/>
        <end position="117"/>
    </location>
</feature>
<organism evidence="5 6">
    <name type="scientific">Actinospica durhamensis</name>
    <dbReference type="NCBI Taxonomy" id="1508375"/>
    <lineage>
        <taxon>Bacteria</taxon>
        <taxon>Bacillati</taxon>
        <taxon>Actinomycetota</taxon>
        <taxon>Actinomycetes</taxon>
        <taxon>Catenulisporales</taxon>
        <taxon>Actinospicaceae</taxon>
        <taxon>Actinospica</taxon>
    </lineage>
</organism>
<dbReference type="PANTHER" id="PTHR43761:SF1">
    <property type="entry name" value="D-ISOMER SPECIFIC 2-HYDROXYACID DEHYDROGENASE CATALYTIC DOMAIN-CONTAINING PROTEIN-RELATED"/>
    <property type="match status" value="1"/>
</dbReference>
<comment type="similarity">
    <text evidence="1">Belongs to the D-isomer specific 2-hydroxyacid dehydrogenase family.</text>
</comment>
<dbReference type="Pfam" id="PF02826">
    <property type="entry name" value="2-Hacid_dh_C"/>
    <property type="match status" value="1"/>
</dbReference>
<dbReference type="InterPro" id="IPR050418">
    <property type="entry name" value="D-iso_2-hydroxyacid_DH_PdxB"/>
</dbReference>
<dbReference type="EMBL" id="JAGSOG010000084">
    <property type="protein sequence ID" value="MBR7835130.1"/>
    <property type="molecule type" value="Genomic_DNA"/>
</dbReference>
<dbReference type="PANTHER" id="PTHR43761">
    <property type="entry name" value="D-ISOMER SPECIFIC 2-HYDROXYACID DEHYDROGENASE FAMILY PROTEIN (AFU_ORTHOLOGUE AFUA_1G13630)"/>
    <property type="match status" value="1"/>
</dbReference>
<dbReference type="InterPro" id="IPR036291">
    <property type="entry name" value="NAD(P)-bd_dom_sf"/>
</dbReference>
<dbReference type="SUPFAM" id="SSF51735">
    <property type="entry name" value="NAD(P)-binding Rossmann-fold domains"/>
    <property type="match status" value="1"/>
</dbReference>
<dbReference type="GO" id="GO:0051287">
    <property type="term" value="F:NAD binding"/>
    <property type="evidence" value="ECO:0007669"/>
    <property type="project" value="InterPro"/>
</dbReference>
<reference evidence="5" key="1">
    <citation type="submission" date="2021-04" db="EMBL/GenBank/DDBJ databases">
        <title>Genome based classification of Actinospica acidithermotolerans sp. nov., an actinobacterium isolated from an Indonesian hot spring.</title>
        <authorList>
            <person name="Kusuma A.B."/>
            <person name="Putra K.E."/>
            <person name="Nafisah S."/>
            <person name="Loh J."/>
            <person name="Nouioui I."/>
            <person name="Goodfellow M."/>
        </authorList>
    </citation>
    <scope>NUCLEOTIDE SEQUENCE</scope>
    <source>
        <strain evidence="5">CSCA 57</strain>
    </source>
</reference>
<evidence type="ECO:0000256" key="1">
    <source>
        <dbReference type="ARBA" id="ARBA00005854"/>
    </source>
</evidence>
<gene>
    <name evidence="5" type="ORF">KDL01_17785</name>
</gene>
<evidence type="ECO:0000313" key="5">
    <source>
        <dbReference type="EMBL" id="MBR7835130.1"/>
    </source>
</evidence>
<dbReference type="InterPro" id="IPR006140">
    <property type="entry name" value="D-isomer_DH_NAD-bd"/>
</dbReference>
<dbReference type="Proteomes" id="UP000675781">
    <property type="component" value="Unassembled WGS sequence"/>
</dbReference>
<keyword evidence="3" id="KW-0520">NAD</keyword>
<keyword evidence="6" id="KW-1185">Reference proteome</keyword>
<name>A0A941EMH7_9ACTN</name>
<evidence type="ECO:0000256" key="2">
    <source>
        <dbReference type="ARBA" id="ARBA00023002"/>
    </source>
</evidence>
<dbReference type="GO" id="GO:0016616">
    <property type="term" value="F:oxidoreductase activity, acting on the CH-OH group of donors, NAD or NADP as acceptor"/>
    <property type="evidence" value="ECO:0007669"/>
    <property type="project" value="UniProtKB-ARBA"/>
</dbReference>
<accession>A0A941EMH7</accession>
<evidence type="ECO:0000256" key="3">
    <source>
        <dbReference type="ARBA" id="ARBA00023027"/>
    </source>
</evidence>
<dbReference type="Gene3D" id="3.40.50.720">
    <property type="entry name" value="NAD(P)-binding Rossmann-like Domain"/>
    <property type="match status" value="2"/>
</dbReference>
<sequence>MGSDCGLAAPALRDHRPGPRPWLELPDLVARSDVLVVAIPLVDDTRGLFSGDLLGRLPQDAVLVNVGRGGIVDEEAVARMVRGGRLAAAFDVFQTEPLPADSPLLRDRRILLHPHAAGTTRQSRDRLLAGIRAAAERVVREEPLEHVVNRVDPLVRRRSSP</sequence>
<dbReference type="AlphaFoldDB" id="A0A941EMH7"/>
<dbReference type="RefSeq" id="WP_051450437.1">
    <property type="nucleotide sequence ID" value="NZ_JAGSOG010000084.1"/>
</dbReference>
<protein>
    <recommendedName>
        <fullName evidence="4">D-isomer specific 2-hydroxyacid dehydrogenase NAD-binding domain-containing protein</fullName>
    </recommendedName>
</protein>
<dbReference type="InterPro" id="IPR029753">
    <property type="entry name" value="D-isomer_DH_CS"/>
</dbReference>
<proteinExistence type="inferred from homology"/>
<dbReference type="PROSITE" id="PS00671">
    <property type="entry name" value="D_2_HYDROXYACID_DH_3"/>
    <property type="match status" value="1"/>
</dbReference>
<evidence type="ECO:0000313" key="6">
    <source>
        <dbReference type="Proteomes" id="UP000675781"/>
    </source>
</evidence>
<comment type="caution">
    <text evidence="5">The sequence shown here is derived from an EMBL/GenBank/DDBJ whole genome shotgun (WGS) entry which is preliminary data.</text>
</comment>
<evidence type="ECO:0000259" key="4">
    <source>
        <dbReference type="Pfam" id="PF02826"/>
    </source>
</evidence>